<keyword evidence="2 4" id="KW-0689">Ribosomal protein</keyword>
<name>A0ABU5RR43_9CYAN</name>
<dbReference type="HAMAP" id="MF_00514">
    <property type="entry name" value="Ribosomal_bL35"/>
    <property type="match status" value="1"/>
</dbReference>
<keyword evidence="7" id="KW-1185">Reference proteome</keyword>
<accession>A0ABU5RR43</accession>
<reference evidence="6 7" key="1">
    <citation type="submission" date="2023-12" db="EMBL/GenBank/DDBJ databases">
        <title>Baltic Sea Cyanobacteria.</title>
        <authorList>
            <person name="Delbaje E."/>
            <person name="Fewer D.P."/>
            <person name="Shishido T.K."/>
        </authorList>
    </citation>
    <scope>NUCLEOTIDE SEQUENCE [LARGE SCALE GENOMIC DNA]</scope>
    <source>
        <strain evidence="6 7">UHCC 0139</strain>
    </source>
</reference>
<dbReference type="Pfam" id="PF01632">
    <property type="entry name" value="Ribosomal_L35p"/>
    <property type="match status" value="1"/>
</dbReference>
<dbReference type="PRINTS" id="PR00064">
    <property type="entry name" value="RIBOSOMALL35"/>
</dbReference>
<evidence type="ECO:0000313" key="7">
    <source>
        <dbReference type="Proteomes" id="UP001304461"/>
    </source>
</evidence>
<evidence type="ECO:0000256" key="2">
    <source>
        <dbReference type="ARBA" id="ARBA00022980"/>
    </source>
</evidence>
<dbReference type="PROSITE" id="PS00936">
    <property type="entry name" value="RIBOSOMAL_L35"/>
    <property type="match status" value="1"/>
</dbReference>
<dbReference type="RefSeq" id="WP_015109851.1">
    <property type="nucleotide sequence ID" value="NZ_JAYGHX010000001.1"/>
</dbReference>
<comment type="caution">
    <text evidence="6">The sequence shown here is derived from an EMBL/GenBank/DDBJ whole genome shotgun (WGS) entry which is preliminary data.</text>
</comment>
<keyword evidence="3 4" id="KW-0687">Ribonucleoprotein</keyword>
<dbReference type="EMBL" id="JAYGHX010000001">
    <property type="protein sequence ID" value="MEA5390228.1"/>
    <property type="molecule type" value="Genomic_DNA"/>
</dbReference>
<evidence type="ECO:0000256" key="1">
    <source>
        <dbReference type="ARBA" id="ARBA00006598"/>
    </source>
</evidence>
<organism evidence="6 7">
    <name type="scientific">Cyanobium gracile UHCC 0139</name>
    <dbReference type="NCBI Taxonomy" id="3110308"/>
    <lineage>
        <taxon>Bacteria</taxon>
        <taxon>Bacillati</taxon>
        <taxon>Cyanobacteriota</taxon>
        <taxon>Cyanophyceae</taxon>
        <taxon>Synechococcales</taxon>
        <taxon>Prochlorococcaceae</taxon>
        <taxon>Cyanobium</taxon>
    </lineage>
</organism>
<dbReference type="GO" id="GO:0005840">
    <property type="term" value="C:ribosome"/>
    <property type="evidence" value="ECO:0007669"/>
    <property type="project" value="UniProtKB-KW"/>
</dbReference>
<dbReference type="NCBIfam" id="TIGR00001">
    <property type="entry name" value="rpmI_bact"/>
    <property type="match status" value="1"/>
</dbReference>
<dbReference type="InterPro" id="IPR001706">
    <property type="entry name" value="Ribosomal_bL35"/>
</dbReference>
<dbReference type="Gene3D" id="4.10.410.60">
    <property type="match status" value="1"/>
</dbReference>
<dbReference type="PANTHER" id="PTHR33343">
    <property type="entry name" value="54S RIBOSOMAL PROTEIN BL35M"/>
    <property type="match status" value="1"/>
</dbReference>
<dbReference type="InterPro" id="IPR037229">
    <property type="entry name" value="Ribosomal_bL35_sf"/>
</dbReference>
<protein>
    <recommendedName>
        <fullName evidence="4">Large ribosomal subunit protein bL35</fullName>
    </recommendedName>
</protein>
<evidence type="ECO:0000313" key="6">
    <source>
        <dbReference type="EMBL" id="MEA5390228.1"/>
    </source>
</evidence>
<sequence length="66" mass="7641">MPKLKTRKAAAKRFKATGTGKFMRRRAFLNHLLDHKSPKRKRYLGTMAVVDDRDHDNVARMLPYAG</sequence>
<gene>
    <name evidence="4 6" type="primary">rpmI</name>
    <name evidence="4" type="synonym">rpl35</name>
    <name evidence="6" type="ORF">VB738_03030</name>
</gene>
<proteinExistence type="inferred from homology"/>
<evidence type="ECO:0000256" key="5">
    <source>
        <dbReference type="RuleBase" id="RU000568"/>
    </source>
</evidence>
<evidence type="ECO:0000256" key="3">
    <source>
        <dbReference type="ARBA" id="ARBA00023274"/>
    </source>
</evidence>
<dbReference type="Proteomes" id="UP001304461">
    <property type="component" value="Unassembled WGS sequence"/>
</dbReference>
<dbReference type="InterPro" id="IPR021137">
    <property type="entry name" value="Ribosomal_bL35-like"/>
</dbReference>
<comment type="similarity">
    <text evidence="1 4 5">Belongs to the bacterial ribosomal protein bL35 family.</text>
</comment>
<dbReference type="SUPFAM" id="SSF143034">
    <property type="entry name" value="L35p-like"/>
    <property type="match status" value="1"/>
</dbReference>
<dbReference type="InterPro" id="IPR018265">
    <property type="entry name" value="Ribosomal_bL35_CS"/>
</dbReference>
<dbReference type="PANTHER" id="PTHR33343:SF1">
    <property type="entry name" value="LARGE RIBOSOMAL SUBUNIT PROTEIN BL35M"/>
    <property type="match status" value="1"/>
</dbReference>
<evidence type="ECO:0000256" key="4">
    <source>
        <dbReference type="HAMAP-Rule" id="MF_00514"/>
    </source>
</evidence>